<dbReference type="InterPro" id="IPR039057">
    <property type="entry name" value="Spo22/ZIP4"/>
</dbReference>
<dbReference type="PANTHER" id="PTHR40375:SF2">
    <property type="entry name" value="SPORULATION-SPECIFIC PROTEIN 22"/>
    <property type="match status" value="1"/>
</dbReference>
<protein>
    <recommendedName>
        <fullName evidence="3">Protein ZIP4 homolog</fullName>
    </recommendedName>
</protein>
<evidence type="ECO:0008006" key="3">
    <source>
        <dbReference type="Google" id="ProtNLM"/>
    </source>
</evidence>
<keyword evidence="2" id="KW-1185">Reference proteome</keyword>
<dbReference type="GeneID" id="37194373"/>
<dbReference type="Proteomes" id="UP000248961">
    <property type="component" value="Unassembled WGS sequence"/>
</dbReference>
<dbReference type="VEuPathDB" id="FungiDB:BO97DRAFT_13817"/>
<dbReference type="RefSeq" id="XP_025556899.1">
    <property type="nucleotide sequence ID" value="XM_025690084.1"/>
</dbReference>
<gene>
    <name evidence="1" type="ORF">BO97DRAFT_13817</name>
</gene>
<evidence type="ECO:0000313" key="2">
    <source>
        <dbReference type="Proteomes" id="UP000248961"/>
    </source>
</evidence>
<dbReference type="PANTHER" id="PTHR40375">
    <property type="entry name" value="SPORULATION-SPECIFIC PROTEIN 22"/>
    <property type="match status" value="1"/>
</dbReference>
<dbReference type="OrthoDB" id="65716at2759"/>
<accession>A0A395ICM0</accession>
<evidence type="ECO:0000313" key="1">
    <source>
        <dbReference type="EMBL" id="RAL17745.1"/>
    </source>
</evidence>
<reference evidence="1 2" key="1">
    <citation type="submission" date="2018-02" db="EMBL/GenBank/DDBJ databases">
        <title>The genomes of Aspergillus section Nigri reveals drivers in fungal speciation.</title>
        <authorList>
            <consortium name="DOE Joint Genome Institute"/>
            <person name="Vesth T.C."/>
            <person name="Nybo J."/>
            <person name="Theobald S."/>
            <person name="Brandl J."/>
            <person name="Frisvad J.C."/>
            <person name="Nielsen K.F."/>
            <person name="Lyhne E.K."/>
            <person name="Kogle M.E."/>
            <person name="Kuo A."/>
            <person name="Riley R."/>
            <person name="Clum A."/>
            <person name="Nolan M."/>
            <person name="Lipzen A."/>
            <person name="Salamov A."/>
            <person name="Henrissat B."/>
            <person name="Wiebenga A."/>
            <person name="De vries R.P."/>
            <person name="Grigoriev I.V."/>
            <person name="Mortensen U.H."/>
            <person name="Andersen M.R."/>
            <person name="Baker S.E."/>
        </authorList>
    </citation>
    <scope>NUCLEOTIDE SEQUENCE [LARGE SCALE GENOMIC DNA]</scope>
    <source>
        <strain evidence="1 2">CBS 101889</strain>
    </source>
</reference>
<dbReference type="GO" id="GO:0090173">
    <property type="term" value="P:regulation of synaptonemal complex assembly"/>
    <property type="evidence" value="ECO:0007669"/>
    <property type="project" value="InterPro"/>
</dbReference>
<sequence>MPFQSNHSSVHHCDTIPAAMMAGEVILSFADEIQKQVQASDCEGPGLHLDETTGTKLDRYLSQLPLLIGTSSSSIRRRFDHLGTELWNICTQRMTGRSDPTSLVLLCKVKALAWAMLDVAVPDRSLGSFGVLDAAFKLVKACTENDCIAISLKVIEAVAIRLDALEHSEADVDRARLHRCNVQYYMLRVHLAWLQGRPDIADHLYLRVPESSTGNHCVLDVCFKVGSSALSGGQHGIAAKWLERGWKQCNLLIHADGECDVALNDKELLVLHALGGGILCVGLFKC</sequence>
<dbReference type="AlphaFoldDB" id="A0A395ICM0"/>
<proteinExistence type="predicted"/>
<dbReference type="EMBL" id="KZ824267">
    <property type="protein sequence ID" value="RAL17745.1"/>
    <property type="molecule type" value="Genomic_DNA"/>
</dbReference>
<name>A0A395ICM0_ASPHC</name>
<organism evidence="1 2">
    <name type="scientific">Aspergillus homomorphus (strain CBS 101889)</name>
    <dbReference type="NCBI Taxonomy" id="1450537"/>
    <lineage>
        <taxon>Eukaryota</taxon>
        <taxon>Fungi</taxon>
        <taxon>Dikarya</taxon>
        <taxon>Ascomycota</taxon>
        <taxon>Pezizomycotina</taxon>
        <taxon>Eurotiomycetes</taxon>
        <taxon>Eurotiomycetidae</taxon>
        <taxon>Eurotiales</taxon>
        <taxon>Aspergillaceae</taxon>
        <taxon>Aspergillus</taxon>
        <taxon>Aspergillus subgen. Circumdati</taxon>
    </lineage>
</organism>